<evidence type="ECO:0000313" key="3">
    <source>
        <dbReference type="EMBL" id="CAI3996560.1"/>
    </source>
</evidence>
<evidence type="ECO:0000313" key="4">
    <source>
        <dbReference type="EMBL" id="CAL4783872.1"/>
    </source>
</evidence>
<dbReference type="EMBL" id="CAMXCT030002223">
    <property type="protein sequence ID" value="CAL4783872.1"/>
    <property type="molecule type" value="Genomic_DNA"/>
</dbReference>
<dbReference type="EMBL" id="CAMXCT020002223">
    <property type="protein sequence ID" value="CAL1149935.1"/>
    <property type="molecule type" value="Genomic_DNA"/>
</dbReference>
<feature type="region of interest" description="Disordered" evidence="1">
    <location>
        <begin position="129"/>
        <end position="152"/>
    </location>
</feature>
<dbReference type="InterPro" id="IPR013103">
    <property type="entry name" value="RVT_2"/>
</dbReference>
<feature type="region of interest" description="Disordered" evidence="1">
    <location>
        <begin position="44"/>
        <end position="97"/>
    </location>
</feature>
<name>A0A9P1G3K5_9DINO</name>
<sequence length="585" mass="65945">MAPEALQLQKKQRLNAKQPEATMYGRAPSWAEIFRHAGYETGRDAIVSSSAGPVPSSEEKTDERVPKSDPSASAESEDSLMPEALDVKENRRTEVDDSQLEYERGWAPKVVPRKAFVRADNDSAFRRALLRRSRPGNEESEQGNDGDDGKLEPHEIPVEVQYRSLSVEDQKLFDAAKQKELKAWIDHKTVQRVANGTLKPDQIMRCRWILSWKAPEVGSVERRAKARLVVLGFEDPDLSTVPRDAPTLTKDGRQLILQLVASKRWDLLNFDISTAFLKGKGDGRALGLHAPPEMKSELQMKEGDQCLLKGGAYGRIDAPYLWYCELRKALEELGFVGQLQSCIPRAKVKDLLEANRVLYEGKRHHVCIMVVPIRIEDLTFCAFSDASFATASNLQSRQGTLIFTTDKNLAENKRAVVCPVAWSSRKTPRVVTSTLSAEAAALSSTLDRLGFLRLFWEWVKDPSVDWTCPDKILKEAPRCNAVTDCKSVDDIASKQAPPQCSEHRTLLECLLIRERLQENISLRWIATQAMLADSLTKSMDASLLRECLRTGKYSLFDETEVLKQRANRREKLKWLHGEQDGQNES</sequence>
<dbReference type="Pfam" id="PF07727">
    <property type="entry name" value="RVT_2"/>
    <property type="match status" value="1"/>
</dbReference>
<organism evidence="3">
    <name type="scientific">Cladocopium goreaui</name>
    <dbReference type="NCBI Taxonomy" id="2562237"/>
    <lineage>
        <taxon>Eukaryota</taxon>
        <taxon>Sar</taxon>
        <taxon>Alveolata</taxon>
        <taxon>Dinophyceae</taxon>
        <taxon>Suessiales</taxon>
        <taxon>Symbiodiniaceae</taxon>
        <taxon>Cladocopium</taxon>
    </lineage>
</organism>
<dbReference type="AlphaFoldDB" id="A0A9P1G3K5"/>
<evidence type="ECO:0000259" key="2">
    <source>
        <dbReference type="Pfam" id="PF07727"/>
    </source>
</evidence>
<dbReference type="EMBL" id="CAMXCT010002223">
    <property type="protein sequence ID" value="CAI3996560.1"/>
    <property type="molecule type" value="Genomic_DNA"/>
</dbReference>
<proteinExistence type="predicted"/>
<feature type="region of interest" description="Disordered" evidence="1">
    <location>
        <begin position="1"/>
        <end position="27"/>
    </location>
</feature>
<comment type="caution">
    <text evidence="3">The sequence shown here is derived from an EMBL/GenBank/DDBJ whole genome shotgun (WGS) entry which is preliminary data.</text>
</comment>
<accession>A0A9P1G3K5</accession>
<feature type="compositionally biased region" description="Basic and acidic residues" evidence="1">
    <location>
        <begin position="85"/>
        <end position="97"/>
    </location>
</feature>
<protein>
    <recommendedName>
        <fullName evidence="2">Reverse transcriptase Ty1/copia-type domain-containing protein</fullName>
    </recommendedName>
</protein>
<keyword evidence="5" id="KW-1185">Reference proteome</keyword>
<evidence type="ECO:0000313" key="5">
    <source>
        <dbReference type="Proteomes" id="UP001152797"/>
    </source>
</evidence>
<reference evidence="4 5" key="2">
    <citation type="submission" date="2024-05" db="EMBL/GenBank/DDBJ databases">
        <authorList>
            <person name="Chen Y."/>
            <person name="Shah S."/>
            <person name="Dougan E. K."/>
            <person name="Thang M."/>
            <person name="Chan C."/>
        </authorList>
    </citation>
    <scope>NUCLEOTIDE SEQUENCE [LARGE SCALE GENOMIC DNA]</scope>
</reference>
<reference evidence="3" key="1">
    <citation type="submission" date="2022-10" db="EMBL/GenBank/DDBJ databases">
        <authorList>
            <person name="Chen Y."/>
            <person name="Dougan E. K."/>
            <person name="Chan C."/>
            <person name="Rhodes N."/>
            <person name="Thang M."/>
        </authorList>
    </citation>
    <scope>NUCLEOTIDE SEQUENCE</scope>
</reference>
<gene>
    <name evidence="3" type="ORF">C1SCF055_LOCUS23027</name>
</gene>
<feature type="compositionally biased region" description="Basic and acidic residues" evidence="1">
    <location>
        <begin position="57"/>
        <end position="67"/>
    </location>
</feature>
<evidence type="ECO:0000256" key="1">
    <source>
        <dbReference type="SAM" id="MobiDB-lite"/>
    </source>
</evidence>
<dbReference type="Proteomes" id="UP001152797">
    <property type="component" value="Unassembled WGS sequence"/>
</dbReference>
<dbReference type="OrthoDB" id="439601at2759"/>
<feature type="domain" description="Reverse transcriptase Ty1/copia-type" evidence="2">
    <location>
        <begin position="205"/>
        <end position="335"/>
    </location>
</feature>